<evidence type="ECO:0000313" key="2">
    <source>
        <dbReference type="EMBL" id="KAJ8045538.1"/>
    </source>
</evidence>
<proteinExistence type="predicted"/>
<name>A0A9Q1HHZ6_HOLLE</name>
<protein>
    <submittedName>
        <fullName evidence="2">Uncharacterized protein</fullName>
    </submittedName>
</protein>
<sequence length="262" mass="29953">MQKYCPEKLFVTDLLCSYIVLSPLLVTENTSITTRPRREWLMAVLQVSVILPSQEGNYLDPLKACALSGESNVSIGKSESATYAKFTSITRQMKRNASRASVLNDVERSRYDSLIKRIDGEKEYNISVLDRQFRQLQRSLTKLERQRRTVTGYSKEFASRDSFRNFMNWSCANKTKGTEEGGLNLPPIVEVTDHLQTEEELERQEKERLKKERELRLLADDLPELPGSKVRTLPAIDRPGFIAKGMPQLPNRFYGADEDPAS</sequence>
<dbReference type="Proteomes" id="UP001152320">
    <property type="component" value="Chromosome 3"/>
</dbReference>
<comment type="caution">
    <text evidence="2">The sequence shown here is derived from an EMBL/GenBank/DDBJ whole genome shotgun (WGS) entry which is preliminary data.</text>
</comment>
<gene>
    <name evidence="2" type="ORF">HOLleu_08567</name>
</gene>
<feature type="coiled-coil region" evidence="1">
    <location>
        <begin position="192"/>
        <end position="221"/>
    </location>
</feature>
<keyword evidence="3" id="KW-1185">Reference proteome</keyword>
<accession>A0A9Q1HHZ6</accession>
<keyword evidence="1" id="KW-0175">Coiled coil</keyword>
<evidence type="ECO:0000256" key="1">
    <source>
        <dbReference type="SAM" id="Coils"/>
    </source>
</evidence>
<reference evidence="2" key="1">
    <citation type="submission" date="2021-10" db="EMBL/GenBank/DDBJ databases">
        <title>Tropical sea cucumber genome reveals ecological adaptation and Cuvierian tubules defense mechanism.</title>
        <authorList>
            <person name="Chen T."/>
        </authorList>
    </citation>
    <scope>NUCLEOTIDE SEQUENCE</scope>
    <source>
        <strain evidence="2">Nanhai2018</strain>
        <tissue evidence="2">Muscle</tissue>
    </source>
</reference>
<evidence type="ECO:0000313" key="3">
    <source>
        <dbReference type="Proteomes" id="UP001152320"/>
    </source>
</evidence>
<organism evidence="2 3">
    <name type="scientific">Holothuria leucospilota</name>
    <name type="common">Black long sea cucumber</name>
    <name type="synonym">Mertensiothuria leucospilota</name>
    <dbReference type="NCBI Taxonomy" id="206669"/>
    <lineage>
        <taxon>Eukaryota</taxon>
        <taxon>Metazoa</taxon>
        <taxon>Echinodermata</taxon>
        <taxon>Eleutherozoa</taxon>
        <taxon>Echinozoa</taxon>
        <taxon>Holothuroidea</taxon>
        <taxon>Aspidochirotacea</taxon>
        <taxon>Aspidochirotida</taxon>
        <taxon>Holothuriidae</taxon>
        <taxon>Holothuria</taxon>
    </lineage>
</organism>
<dbReference type="AlphaFoldDB" id="A0A9Q1HHZ6"/>
<dbReference type="EMBL" id="JAIZAY010000003">
    <property type="protein sequence ID" value="KAJ8045538.1"/>
    <property type="molecule type" value="Genomic_DNA"/>
</dbReference>
<dbReference type="OrthoDB" id="10069454at2759"/>